<feature type="active site" description="Charge relay system" evidence="1">
    <location>
        <position position="198"/>
    </location>
</feature>
<dbReference type="AlphaFoldDB" id="G0V3L4"/>
<dbReference type="InterPro" id="IPR022742">
    <property type="entry name" value="Hydrolase_4"/>
</dbReference>
<dbReference type="SUPFAM" id="SSF53474">
    <property type="entry name" value="alpha/beta-Hydrolases"/>
    <property type="match status" value="1"/>
</dbReference>
<feature type="binding site" evidence="2">
    <location>
        <position position="30"/>
    </location>
    <ligand>
        <name>substrate</name>
    </ligand>
</feature>
<dbReference type="InterPro" id="IPR029058">
    <property type="entry name" value="AB_hydrolase_fold"/>
</dbReference>
<keyword evidence="5" id="KW-1185">Reference proteome</keyword>
<dbReference type="eggNOG" id="COG1647">
    <property type="taxonomic scope" value="Bacteria"/>
</dbReference>
<dbReference type="PANTHER" id="PTHR11614">
    <property type="entry name" value="PHOSPHOLIPASE-RELATED"/>
    <property type="match status" value="1"/>
</dbReference>
<dbReference type="OrthoDB" id="9786110at2"/>
<dbReference type="STRING" id="857293.CAAU_0054"/>
<accession>G0V3L4</accession>
<dbReference type="InterPro" id="IPR012354">
    <property type="entry name" value="Esterase_lipase"/>
</dbReference>
<comment type="caution">
    <text evidence="4">The sequence shown here is derived from an EMBL/GenBank/DDBJ whole genome shotgun (WGS) entry which is preliminary data.</text>
</comment>
<dbReference type="GO" id="GO:0052689">
    <property type="term" value="F:carboxylic ester hydrolase activity"/>
    <property type="evidence" value="ECO:0007669"/>
    <property type="project" value="InterPro"/>
</dbReference>
<dbReference type="Gene3D" id="3.40.50.1820">
    <property type="entry name" value="alpha/beta hydrolase"/>
    <property type="match status" value="1"/>
</dbReference>
<organism evidence="4 5">
    <name type="scientific">Caloramator australicus RC3</name>
    <dbReference type="NCBI Taxonomy" id="857293"/>
    <lineage>
        <taxon>Bacteria</taxon>
        <taxon>Bacillati</taxon>
        <taxon>Bacillota</taxon>
        <taxon>Clostridia</taxon>
        <taxon>Eubacteriales</taxon>
        <taxon>Clostridiaceae</taxon>
        <taxon>Caloramator</taxon>
    </lineage>
</organism>
<dbReference type="EMBL" id="CAKP01000001">
    <property type="protein sequence ID" value="CCC57704.1"/>
    <property type="molecule type" value="Genomic_DNA"/>
</dbReference>
<feature type="binding site" evidence="2">
    <location>
        <position position="99"/>
    </location>
    <ligand>
        <name>substrate</name>
    </ligand>
</feature>
<dbReference type="InterPro" id="IPR051044">
    <property type="entry name" value="MAG_DAG_Lipase"/>
</dbReference>
<dbReference type="PIRSF" id="PIRSF017388">
    <property type="entry name" value="Esterase_lipase"/>
    <property type="match status" value="1"/>
</dbReference>
<name>G0V3L4_9CLOT</name>
<feature type="active site" description="Charge relay system" evidence="1">
    <location>
        <position position="228"/>
    </location>
</feature>
<gene>
    <name evidence="4" type="ORF">CAAU_0054</name>
</gene>
<sequence length="249" mass="28683">MKDLQLNQEDLKREYFLKGREEGCLLIHGFTSTPAELRELGHFLNEKGYTVYGVRLHGHGTSIDEMERSTFKDWIKSVEGGLNFLKESCSKIYVIGHSMGSLLALYIAENYDIDKVVALSPPLILKNKTGNFAFLIKYFMRYAKWPPEERPEEEKKYLLGYDKIPVKSIHEFNKLNRLVKKNLKKVKSPLFIVQSEKDSTVDIASVDYLYNAATSSVKQKCILKKCGHNITIECEKHDVFNAVYKFLNS</sequence>
<dbReference type="Proteomes" id="UP000007652">
    <property type="component" value="Unassembled WGS sequence"/>
</dbReference>
<dbReference type="RefSeq" id="WP_008907427.1">
    <property type="nucleotide sequence ID" value="NZ_CAKP01000001.1"/>
</dbReference>
<protein>
    <submittedName>
        <fullName evidence="4">Esterase</fullName>
    </submittedName>
</protein>
<reference evidence="4 5" key="1">
    <citation type="journal article" date="2011" name="J. Bacteriol.">
        <title>Draft genome sequence of Caloramator australicus strain RC3T, a thermoanaerobe from the Great Artesian Basin of Australia.</title>
        <authorList>
            <person name="Ogg C.D."/>
            <person name="Patel B.K.C."/>
        </authorList>
    </citation>
    <scope>NUCLEOTIDE SEQUENCE [LARGE SCALE GENOMIC DNA]</scope>
    <source>
        <strain evidence="4 5">RC3</strain>
    </source>
</reference>
<proteinExistence type="predicted"/>
<feature type="domain" description="Serine aminopeptidase S33" evidence="3">
    <location>
        <begin position="24"/>
        <end position="234"/>
    </location>
</feature>
<evidence type="ECO:0000256" key="1">
    <source>
        <dbReference type="PIRSR" id="PIRSR017388-1"/>
    </source>
</evidence>
<feature type="active site" description="Nucleophile" evidence="1">
    <location>
        <position position="98"/>
    </location>
</feature>
<evidence type="ECO:0000313" key="5">
    <source>
        <dbReference type="Proteomes" id="UP000007652"/>
    </source>
</evidence>
<evidence type="ECO:0000256" key="2">
    <source>
        <dbReference type="PIRSR" id="PIRSR017388-2"/>
    </source>
</evidence>
<dbReference type="ESTHER" id="9clot-g0v3l4">
    <property type="family name" value="CarbLipBact_2"/>
</dbReference>
<evidence type="ECO:0000259" key="3">
    <source>
        <dbReference type="Pfam" id="PF12146"/>
    </source>
</evidence>
<dbReference type="Pfam" id="PF12146">
    <property type="entry name" value="Hydrolase_4"/>
    <property type="match status" value="1"/>
</dbReference>
<evidence type="ECO:0000313" key="4">
    <source>
        <dbReference type="EMBL" id="CCC57704.1"/>
    </source>
</evidence>